<dbReference type="Proteomes" id="UP000683925">
    <property type="component" value="Unassembled WGS sequence"/>
</dbReference>
<comment type="caution">
    <text evidence="1">The sequence shown here is derived from an EMBL/GenBank/DDBJ whole genome shotgun (WGS) entry which is preliminary data.</text>
</comment>
<accession>A0A8S1WD09</accession>
<dbReference type="EMBL" id="CAJJDP010000091">
    <property type="protein sequence ID" value="CAD8188134.1"/>
    <property type="molecule type" value="Genomic_DNA"/>
</dbReference>
<evidence type="ECO:0000313" key="1">
    <source>
        <dbReference type="EMBL" id="CAD8188134.1"/>
    </source>
</evidence>
<protein>
    <submittedName>
        <fullName evidence="1">Uncharacterized protein</fullName>
    </submittedName>
</protein>
<keyword evidence="2" id="KW-1185">Reference proteome</keyword>
<reference evidence="1" key="1">
    <citation type="submission" date="2021-01" db="EMBL/GenBank/DDBJ databases">
        <authorList>
            <consortium name="Genoscope - CEA"/>
            <person name="William W."/>
        </authorList>
    </citation>
    <scope>NUCLEOTIDE SEQUENCE</scope>
</reference>
<dbReference type="AlphaFoldDB" id="A0A8S1WD09"/>
<evidence type="ECO:0000313" key="2">
    <source>
        <dbReference type="Proteomes" id="UP000683925"/>
    </source>
</evidence>
<organism evidence="1 2">
    <name type="scientific">Paramecium octaurelia</name>
    <dbReference type="NCBI Taxonomy" id="43137"/>
    <lineage>
        <taxon>Eukaryota</taxon>
        <taxon>Sar</taxon>
        <taxon>Alveolata</taxon>
        <taxon>Ciliophora</taxon>
        <taxon>Intramacronucleata</taxon>
        <taxon>Oligohymenophorea</taxon>
        <taxon>Peniculida</taxon>
        <taxon>Parameciidae</taxon>
        <taxon>Paramecium</taxon>
    </lineage>
</organism>
<gene>
    <name evidence="1" type="ORF">POCTA_138.1.T0920043</name>
</gene>
<proteinExistence type="predicted"/>
<sequence length="92" mass="11326">MYQQHKYWLINKRKELILTFRIYKQQSILIKCQKQRGKSGLLCQYNRIIKVNNLQPKLTKLIDRNKEEIIDLVKKFQIKILGFLKRMNQYQQ</sequence>
<name>A0A8S1WD09_PAROT</name>